<dbReference type="Proteomes" id="UP000030693">
    <property type="component" value="Unassembled WGS sequence"/>
</dbReference>
<evidence type="ECO:0000256" key="1">
    <source>
        <dbReference type="SAM" id="MobiDB-lite"/>
    </source>
</evidence>
<evidence type="ECO:0008006" key="4">
    <source>
        <dbReference type="Google" id="ProtNLM"/>
    </source>
</evidence>
<dbReference type="OrthoDB" id="9971592at2759"/>
<dbReference type="GeneID" id="20529370"/>
<reference evidence="2" key="1">
    <citation type="submission" date="2013-04" db="EMBL/GenBank/DDBJ databases">
        <title>The Genome Sequence of Fonticula alba ATCC 38817.</title>
        <authorList>
            <consortium name="The Broad Institute Genomics Platform"/>
            <person name="Russ C."/>
            <person name="Cuomo C."/>
            <person name="Burger G."/>
            <person name="Gray M.W."/>
            <person name="Holland P.W.H."/>
            <person name="King N."/>
            <person name="Lang F.B.F."/>
            <person name="Roger A.J."/>
            <person name="Ruiz-Trillo I."/>
            <person name="Brown M."/>
            <person name="Walker B."/>
            <person name="Young S."/>
            <person name="Zeng Q."/>
            <person name="Gargeya S."/>
            <person name="Fitzgerald M."/>
            <person name="Haas B."/>
            <person name="Abouelleil A."/>
            <person name="Allen A.W."/>
            <person name="Alvarado L."/>
            <person name="Arachchi H.M."/>
            <person name="Berlin A.M."/>
            <person name="Chapman S.B."/>
            <person name="Gainer-Dewar J."/>
            <person name="Goldberg J."/>
            <person name="Griggs A."/>
            <person name="Gujja S."/>
            <person name="Hansen M."/>
            <person name="Howarth C."/>
            <person name="Imamovic A."/>
            <person name="Ireland A."/>
            <person name="Larimer J."/>
            <person name="McCowan C."/>
            <person name="Murphy C."/>
            <person name="Pearson M."/>
            <person name="Poon T.W."/>
            <person name="Priest M."/>
            <person name="Roberts A."/>
            <person name="Saif S."/>
            <person name="Shea T."/>
            <person name="Sisk P."/>
            <person name="Sykes S."/>
            <person name="Wortman J."/>
            <person name="Nusbaum C."/>
            <person name="Birren B."/>
        </authorList>
    </citation>
    <scope>NUCLEOTIDE SEQUENCE [LARGE SCALE GENOMIC DNA]</scope>
    <source>
        <strain evidence="2">ATCC 38817</strain>
    </source>
</reference>
<feature type="compositionally biased region" description="Low complexity" evidence="1">
    <location>
        <begin position="28"/>
        <end position="39"/>
    </location>
</feature>
<dbReference type="PROSITE" id="PS51808">
    <property type="entry name" value="CHCH"/>
    <property type="match status" value="1"/>
</dbReference>
<dbReference type="AlphaFoldDB" id="A0A058Z5K8"/>
<feature type="compositionally biased region" description="Pro residues" evidence="1">
    <location>
        <begin position="40"/>
        <end position="56"/>
    </location>
</feature>
<dbReference type="RefSeq" id="XP_009496799.1">
    <property type="nucleotide sequence ID" value="XM_009498524.1"/>
</dbReference>
<feature type="region of interest" description="Disordered" evidence="1">
    <location>
        <begin position="1"/>
        <end position="61"/>
    </location>
</feature>
<protein>
    <recommendedName>
        <fullName evidence="4">CHCH domain-containing protein</fullName>
    </recommendedName>
</protein>
<dbReference type="InterPro" id="IPR009069">
    <property type="entry name" value="Cys_alpha_HP_mot_SF"/>
</dbReference>
<name>A0A058Z5K8_FONAL</name>
<evidence type="ECO:0000313" key="3">
    <source>
        <dbReference type="Proteomes" id="UP000030693"/>
    </source>
</evidence>
<organism evidence="2">
    <name type="scientific">Fonticula alba</name>
    <name type="common">Slime mold</name>
    <dbReference type="NCBI Taxonomy" id="691883"/>
    <lineage>
        <taxon>Eukaryota</taxon>
        <taxon>Rotosphaerida</taxon>
        <taxon>Fonticulaceae</taxon>
        <taxon>Fonticula</taxon>
    </lineage>
</organism>
<sequence length="123" mass="12691">MAALAGTPTQAASASAGSPPAPTPTPTSTPGTPGAESGPDPAPADTPPPSRPPAKPKAPVSLYTDPCAMEAKASLRCVEQHGGLGKKVDIKTVCSEFIQAYNNCRKQATLERKKKNAERGFFF</sequence>
<proteinExistence type="predicted"/>
<feature type="compositionally biased region" description="Low complexity" evidence="1">
    <location>
        <begin position="1"/>
        <end position="18"/>
    </location>
</feature>
<accession>A0A058Z5K8</accession>
<dbReference type="SUPFAM" id="SSF47072">
    <property type="entry name" value="Cysteine alpha-hairpin motif"/>
    <property type="match status" value="1"/>
</dbReference>
<gene>
    <name evidence="2" type="ORF">H696_04645</name>
</gene>
<keyword evidence="3" id="KW-1185">Reference proteome</keyword>
<dbReference type="EMBL" id="KB932207">
    <property type="protein sequence ID" value="KCV69228.1"/>
    <property type="molecule type" value="Genomic_DNA"/>
</dbReference>
<evidence type="ECO:0000313" key="2">
    <source>
        <dbReference type="EMBL" id="KCV69228.1"/>
    </source>
</evidence>